<dbReference type="SUPFAM" id="SSF103481">
    <property type="entry name" value="Multidrug resistance efflux transporter EmrE"/>
    <property type="match status" value="2"/>
</dbReference>
<keyword evidence="10" id="KW-1185">Reference proteome</keyword>
<dbReference type="PANTHER" id="PTHR42920:SF5">
    <property type="entry name" value="EAMA DOMAIN-CONTAINING PROTEIN"/>
    <property type="match status" value="1"/>
</dbReference>
<evidence type="ECO:0000313" key="9">
    <source>
        <dbReference type="EMBL" id="NBJ93153.1"/>
    </source>
</evidence>
<evidence type="ECO:0000259" key="8">
    <source>
        <dbReference type="Pfam" id="PF00892"/>
    </source>
</evidence>
<dbReference type="GO" id="GO:0005886">
    <property type="term" value="C:plasma membrane"/>
    <property type="evidence" value="ECO:0007669"/>
    <property type="project" value="UniProtKB-SubCell"/>
</dbReference>
<organism evidence="9 10">
    <name type="scientific">Parablautia muri</name>
    <dbReference type="NCBI Taxonomy" id="2320879"/>
    <lineage>
        <taxon>Bacteria</taxon>
        <taxon>Bacillati</taxon>
        <taxon>Bacillota</taxon>
        <taxon>Clostridia</taxon>
        <taxon>Lachnospirales</taxon>
        <taxon>Lachnospiraceae</taxon>
        <taxon>Parablautia</taxon>
    </lineage>
</organism>
<comment type="caution">
    <text evidence="9">The sequence shown here is derived from an EMBL/GenBank/DDBJ whole genome shotgun (WGS) entry which is preliminary data.</text>
</comment>
<feature type="transmembrane region" description="Helical" evidence="7">
    <location>
        <begin position="245"/>
        <end position="265"/>
    </location>
</feature>
<feature type="transmembrane region" description="Helical" evidence="7">
    <location>
        <begin position="183"/>
        <end position="204"/>
    </location>
</feature>
<evidence type="ECO:0000256" key="2">
    <source>
        <dbReference type="ARBA" id="ARBA00007362"/>
    </source>
</evidence>
<keyword evidence="6 7" id="KW-0472">Membrane</keyword>
<dbReference type="InterPro" id="IPR051258">
    <property type="entry name" value="Diverse_Substrate_Transporter"/>
</dbReference>
<evidence type="ECO:0000256" key="6">
    <source>
        <dbReference type="ARBA" id="ARBA00023136"/>
    </source>
</evidence>
<comment type="similarity">
    <text evidence="2">Belongs to the EamA transporter family.</text>
</comment>
<evidence type="ECO:0000256" key="5">
    <source>
        <dbReference type="ARBA" id="ARBA00022989"/>
    </source>
</evidence>
<dbReference type="Proteomes" id="UP001154420">
    <property type="component" value="Unassembled WGS sequence"/>
</dbReference>
<sequence>MKKKSMGNSFLLFLTAFIWGVAFVAQRVGMDYIGPFSFNGARFLMGSVVLLPLVCVRRKKDKEKGVPRAGLKITFTGGICCGLALCSAALCQQIGIMYTTVGKAGFITTLYIVIVPIMGIFLGKKAGGRIWMGAGLAAVGMYLLCMSERLVLSKGDTYVFICAILFSIHILVIDYFSPKADGVELSCIQFLTAGVISSILAFVFEQPQLQSFIDGIIPLAYAGIMSSGVAYTLQVVGQKDMDPTVASLILSMESVFSVLAGWMILGQALSGRELFGCVMVFGAVILVQLPDKKRS</sequence>
<feature type="transmembrane region" description="Helical" evidence="7">
    <location>
        <begin position="216"/>
        <end position="233"/>
    </location>
</feature>
<proteinExistence type="inferred from homology"/>
<dbReference type="InterPro" id="IPR000620">
    <property type="entry name" value="EamA_dom"/>
</dbReference>
<feature type="transmembrane region" description="Helical" evidence="7">
    <location>
        <begin position="75"/>
        <end position="98"/>
    </location>
</feature>
<accession>A0A9X5BG37</accession>
<evidence type="ECO:0000313" key="10">
    <source>
        <dbReference type="Proteomes" id="UP001154420"/>
    </source>
</evidence>
<feature type="transmembrane region" description="Helical" evidence="7">
    <location>
        <begin position="271"/>
        <end position="289"/>
    </location>
</feature>
<name>A0A9X5BG37_9FIRM</name>
<feature type="transmembrane region" description="Helical" evidence="7">
    <location>
        <begin position="104"/>
        <end position="123"/>
    </location>
</feature>
<keyword evidence="5 7" id="KW-1133">Transmembrane helix</keyword>
<dbReference type="PANTHER" id="PTHR42920">
    <property type="entry name" value="OS03G0707200 PROTEIN-RELATED"/>
    <property type="match status" value="1"/>
</dbReference>
<feature type="transmembrane region" description="Helical" evidence="7">
    <location>
        <begin position="158"/>
        <end position="176"/>
    </location>
</feature>
<dbReference type="EMBL" id="QZDT01000016">
    <property type="protein sequence ID" value="NBJ93153.1"/>
    <property type="molecule type" value="Genomic_DNA"/>
</dbReference>
<dbReference type="RefSeq" id="WP_160560236.1">
    <property type="nucleotide sequence ID" value="NZ_QZDT01000016.1"/>
</dbReference>
<dbReference type="Pfam" id="PF00892">
    <property type="entry name" value="EamA"/>
    <property type="match status" value="2"/>
</dbReference>
<feature type="transmembrane region" description="Helical" evidence="7">
    <location>
        <begin position="130"/>
        <end position="152"/>
    </location>
</feature>
<reference evidence="9" key="1">
    <citation type="submission" date="2018-09" db="EMBL/GenBank/DDBJ databases">
        <title>Murine metabolic-syndrome-specific gut microbial biobank.</title>
        <authorList>
            <person name="Liu C."/>
        </authorList>
    </citation>
    <scope>NUCLEOTIDE SEQUENCE</scope>
    <source>
        <strain evidence="9">D42-62</strain>
    </source>
</reference>
<dbReference type="OrthoDB" id="9804865at2"/>
<gene>
    <name evidence="9" type="ORF">D5281_11235</name>
</gene>
<dbReference type="AlphaFoldDB" id="A0A9X5BG37"/>
<keyword evidence="3" id="KW-1003">Cell membrane</keyword>
<comment type="subcellular location">
    <subcellularLocation>
        <location evidence="1">Cell membrane</location>
        <topology evidence="1">Multi-pass membrane protein</topology>
    </subcellularLocation>
</comment>
<evidence type="ECO:0000256" key="1">
    <source>
        <dbReference type="ARBA" id="ARBA00004651"/>
    </source>
</evidence>
<dbReference type="InterPro" id="IPR037185">
    <property type="entry name" value="EmrE-like"/>
</dbReference>
<evidence type="ECO:0000256" key="4">
    <source>
        <dbReference type="ARBA" id="ARBA00022692"/>
    </source>
</evidence>
<keyword evidence="4 7" id="KW-0812">Transmembrane</keyword>
<evidence type="ECO:0000256" key="7">
    <source>
        <dbReference type="SAM" id="Phobius"/>
    </source>
</evidence>
<feature type="domain" description="EamA" evidence="8">
    <location>
        <begin position="154"/>
        <end position="287"/>
    </location>
</feature>
<feature type="domain" description="EamA" evidence="8">
    <location>
        <begin position="10"/>
        <end position="144"/>
    </location>
</feature>
<protein>
    <submittedName>
        <fullName evidence="9">DMT family transporter</fullName>
    </submittedName>
</protein>
<evidence type="ECO:0000256" key="3">
    <source>
        <dbReference type="ARBA" id="ARBA00022475"/>
    </source>
</evidence>
<feature type="transmembrane region" description="Helical" evidence="7">
    <location>
        <begin position="35"/>
        <end position="54"/>
    </location>
</feature>